<accession>A0ABR4J5F9</accession>
<dbReference type="CDD" id="cd23507">
    <property type="entry name" value="hydrophobin_I"/>
    <property type="match status" value="1"/>
</dbReference>
<sequence>MHFRISVLTILALASSVLSQIPVAHCPGPVQCCGRHGSAEDPTILSMAQVLGVDIRGTPGTMIALNCNPITVTGQALSSCGETPVCCRENLLNGLINVGCVPVELNVG</sequence>
<keyword evidence="2 5" id="KW-1015">Disulfide bond</keyword>
<name>A0ABR4J5F9_9EURO</name>
<evidence type="ECO:0000256" key="5">
    <source>
        <dbReference type="RuleBase" id="RU365009"/>
    </source>
</evidence>
<dbReference type="SMART" id="SM00075">
    <property type="entry name" value="HYDRO"/>
    <property type="match status" value="1"/>
</dbReference>
<keyword evidence="7" id="KW-1185">Reference proteome</keyword>
<keyword evidence="5" id="KW-0732">Signal</keyword>
<keyword evidence="1" id="KW-0749">Sporulation</keyword>
<dbReference type="InterPro" id="IPR001338">
    <property type="entry name" value="Class_I_Hydrophobin"/>
</dbReference>
<organism evidence="6 7">
    <name type="scientific">Aspergillus cavernicola</name>
    <dbReference type="NCBI Taxonomy" id="176166"/>
    <lineage>
        <taxon>Eukaryota</taxon>
        <taxon>Fungi</taxon>
        <taxon>Dikarya</taxon>
        <taxon>Ascomycota</taxon>
        <taxon>Pezizomycotina</taxon>
        <taxon>Eurotiomycetes</taxon>
        <taxon>Eurotiomycetidae</taxon>
        <taxon>Eurotiales</taxon>
        <taxon>Aspergillaceae</taxon>
        <taxon>Aspergillus</taxon>
        <taxon>Aspergillus subgen. Nidulantes</taxon>
    </lineage>
</organism>
<comment type="similarity">
    <text evidence="5">Belongs to the fungal hydrophobin family.</text>
</comment>
<proteinExistence type="inferred from homology"/>
<evidence type="ECO:0000256" key="3">
    <source>
        <dbReference type="ARBA" id="ARBA00023321"/>
    </source>
</evidence>
<evidence type="ECO:0000313" key="7">
    <source>
        <dbReference type="Proteomes" id="UP001610335"/>
    </source>
</evidence>
<keyword evidence="3" id="KW-0183">Conidiation</keyword>
<feature type="chain" id="PRO_5044987082" description="Hydrophobin" evidence="5">
    <location>
        <begin position="20"/>
        <end position="108"/>
    </location>
</feature>
<keyword evidence="5" id="KW-0964">Secreted</keyword>
<keyword evidence="5" id="KW-0134">Cell wall</keyword>
<dbReference type="Pfam" id="PF01185">
    <property type="entry name" value="Hydrophobin"/>
    <property type="match status" value="1"/>
</dbReference>
<comment type="subcellular location">
    <subcellularLocation>
        <location evidence="5">Secreted</location>
        <location evidence="5">Cell wall</location>
    </subcellularLocation>
    <subcellularLocation>
        <location evidence="4">Spore wall</location>
    </subcellularLocation>
</comment>
<protein>
    <recommendedName>
        <fullName evidence="5">Hydrophobin</fullName>
    </recommendedName>
</protein>
<reference evidence="6 7" key="1">
    <citation type="submission" date="2024-07" db="EMBL/GenBank/DDBJ databases">
        <title>Section-level genome sequencing and comparative genomics of Aspergillus sections Usti and Cavernicolus.</title>
        <authorList>
            <consortium name="Lawrence Berkeley National Laboratory"/>
            <person name="Nybo J.L."/>
            <person name="Vesth T.C."/>
            <person name="Theobald S."/>
            <person name="Frisvad J.C."/>
            <person name="Larsen T.O."/>
            <person name="Kjaerboelling I."/>
            <person name="Rothschild-Mancinelli K."/>
            <person name="Lyhne E.K."/>
            <person name="Kogle M.E."/>
            <person name="Barry K."/>
            <person name="Clum A."/>
            <person name="Na H."/>
            <person name="Ledsgaard L."/>
            <person name="Lin J."/>
            <person name="Lipzen A."/>
            <person name="Kuo A."/>
            <person name="Riley R."/>
            <person name="Mondo S."/>
            <person name="LaButti K."/>
            <person name="Haridas S."/>
            <person name="Pangalinan J."/>
            <person name="Salamov A.A."/>
            <person name="Simmons B.A."/>
            <person name="Magnuson J.K."/>
            <person name="Chen J."/>
            <person name="Drula E."/>
            <person name="Henrissat B."/>
            <person name="Wiebenga A."/>
            <person name="Lubbers R.J."/>
            <person name="Gomes A.C."/>
            <person name="Makela M.R."/>
            <person name="Stajich J."/>
            <person name="Grigoriev I.V."/>
            <person name="Mortensen U.H."/>
            <person name="De vries R.P."/>
            <person name="Baker S.E."/>
            <person name="Andersen M.R."/>
        </authorList>
    </citation>
    <scope>NUCLEOTIDE SEQUENCE [LARGE SCALE GENOMIC DNA]</scope>
    <source>
        <strain evidence="6 7">CBS 600.67</strain>
    </source>
</reference>
<dbReference type="EMBL" id="JBFXLS010000001">
    <property type="protein sequence ID" value="KAL2835285.1"/>
    <property type="molecule type" value="Genomic_DNA"/>
</dbReference>
<feature type="signal peptide" evidence="5">
    <location>
        <begin position="1"/>
        <end position="19"/>
    </location>
</feature>
<evidence type="ECO:0000313" key="6">
    <source>
        <dbReference type="EMBL" id="KAL2835285.1"/>
    </source>
</evidence>
<evidence type="ECO:0000256" key="1">
    <source>
        <dbReference type="ARBA" id="ARBA00022969"/>
    </source>
</evidence>
<evidence type="ECO:0000256" key="4">
    <source>
        <dbReference type="ARBA" id="ARBA00093443"/>
    </source>
</evidence>
<dbReference type="Proteomes" id="UP001610335">
    <property type="component" value="Unassembled WGS sequence"/>
</dbReference>
<gene>
    <name evidence="6" type="ORF">BDW59DRAFT_6021</name>
</gene>
<evidence type="ECO:0000256" key="2">
    <source>
        <dbReference type="ARBA" id="ARBA00023157"/>
    </source>
</evidence>
<comment type="caution">
    <text evidence="6">The sequence shown here is derived from an EMBL/GenBank/DDBJ whole genome shotgun (WGS) entry which is preliminary data.</text>
</comment>